<organism evidence="1 2">
    <name type="scientific">Bythopirellula goksoeyrii</name>
    <dbReference type="NCBI Taxonomy" id="1400387"/>
    <lineage>
        <taxon>Bacteria</taxon>
        <taxon>Pseudomonadati</taxon>
        <taxon>Planctomycetota</taxon>
        <taxon>Planctomycetia</taxon>
        <taxon>Pirellulales</taxon>
        <taxon>Lacipirellulaceae</taxon>
        <taxon>Bythopirellula</taxon>
    </lineage>
</organism>
<evidence type="ECO:0000313" key="1">
    <source>
        <dbReference type="EMBL" id="QEG36076.1"/>
    </source>
</evidence>
<evidence type="ECO:0008006" key="3">
    <source>
        <dbReference type="Google" id="ProtNLM"/>
    </source>
</evidence>
<dbReference type="EMBL" id="CP042913">
    <property type="protein sequence ID" value="QEG36076.1"/>
    <property type="molecule type" value="Genomic_DNA"/>
</dbReference>
<dbReference type="Pfam" id="PF05973">
    <property type="entry name" value="Gp49"/>
    <property type="match status" value="1"/>
</dbReference>
<dbReference type="OrthoDB" id="282733at2"/>
<keyword evidence="2" id="KW-1185">Reference proteome</keyword>
<dbReference type="RefSeq" id="WP_148074483.1">
    <property type="nucleotide sequence ID" value="NZ_CP042913.1"/>
</dbReference>
<dbReference type="AlphaFoldDB" id="A0A5B9QGL1"/>
<name>A0A5B9QGL1_9BACT</name>
<gene>
    <name evidence="1" type="ORF">Pr1d_33850</name>
</gene>
<dbReference type="Proteomes" id="UP000323917">
    <property type="component" value="Chromosome"/>
</dbReference>
<evidence type="ECO:0000313" key="2">
    <source>
        <dbReference type="Proteomes" id="UP000323917"/>
    </source>
</evidence>
<reference evidence="1 2" key="1">
    <citation type="submission" date="2019-08" db="EMBL/GenBank/DDBJ databases">
        <title>Deep-cultivation of Planctomycetes and their phenomic and genomic characterization uncovers novel biology.</title>
        <authorList>
            <person name="Wiegand S."/>
            <person name="Jogler M."/>
            <person name="Boedeker C."/>
            <person name="Pinto D."/>
            <person name="Vollmers J."/>
            <person name="Rivas-Marin E."/>
            <person name="Kohn T."/>
            <person name="Peeters S.H."/>
            <person name="Heuer A."/>
            <person name="Rast P."/>
            <person name="Oberbeckmann S."/>
            <person name="Bunk B."/>
            <person name="Jeske O."/>
            <person name="Meyerdierks A."/>
            <person name="Storesund J.E."/>
            <person name="Kallscheuer N."/>
            <person name="Luecker S."/>
            <person name="Lage O.M."/>
            <person name="Pohl T."/>
            <person name="Merkel B.J."/>
            <person name="Hornburger P."/>
            <person name="Mueller R.-W."/>
            <person name="Bruemmer F."/>
            <person name="Labrenz M."/>
            <person name="Spormann A.M."/>
            <person name="Op den Camp H."/>
            <person name="Overmann J."/>
            <person name="Amann R."/>
            <person name="Jetten M.S.M."/>
            <person name="Mascher T."/>
            <person name="Medema M.H."/>
            <person name="Devos D.P."/>
            <person name="Kaster A.-K."/>
            <person name="Ovreas L."/>
            <person name="Rohde M."/>
            <person name="Galperin M.Y."/>
            <person name="Jogler C."/>
        </authorList>
    </citation>
    <scope>NUCLEOTIDE SEQUENCE [LARGE SCALE GENOMIC DNA]</scope>
    <source>
        <strain evidence="1 2">Pr1d</strain>
    </source>
</reference>
<accession>A0A5B9QGL1</accession>
<proteinExistence type="predicted"/>
<protein>
    <recommendedName>
        <fullName evidence="3">Type II toxin-antitoxin system RelE/ParE family toxin</fullName>
    </recommendedName>
</protein>
<sequence>MPRTTIIFFRTADGEVPFLTWLDELRDTNDRAFTKCLYMVDLLRQFGHELRRPQADSLRDGVYELRTKVGRVNYRVLYGFVGKDVVLVSHGITKEKEVPDKEIDTAVARLALFEQNPKRHTAVDQQAEDKEE</sequence>
<dbReference type="InterPro" id="IPR009241">
    <property type="entry name" value="HigB-like"/>
</dbReference>
<dbReference type="KEGG" id="bgok:Pr1d_33850"/>